<dbReference type="EMBL" id="HBEK01025022">
    <property type="protein sequence ID" value="CAD8403736.1"/>
    <property type="molecule type" value="Transcribed_RNA"/>
</dbReference>
<protein>
    <recommendedName>
        <fullName evidence="3">MICOS complex subunit</fullName>
    </recommendedName>
</protein>
<dbReference type="AlphaFoldDB" id="A0A6T6P3D5"/>
<dbReference type="EMBL" id="HBEK01025020">
    <property type="protein sequence ID" value="CAD8403734.1"/>
    <property type="molecule type" value="Transcribed_RNA"/>
</dbReference>
<evidence type="ECO:0000313" key="1">
    <source>
        <dbReference type="EMBL" id="CAD8403734.1"/>
    </source>
</evidence>
<organism evidence="1">
    <name type="scientific">Rhodosorus marinus</name>
    <dbReference type="NCBI Taxonomy" id="101924"/>
    <lineage>
        <taxon>Eukaryota</taxon>
        <taxon>Rhodophyta</taxon>
        <taxon>Stylonematophyceae</taxon>
        <taxon>Stylonematales</taxon>
        <taxon>Stylonemataceae</taxon>
        <taxon>Rhodosorus</taxon>
    </lineage>
</organism>
<evidence type="ECO:0008006" key="3">
    <source>
        <dbReference type="Google" id="ProtNLM"/>
    </source>
</evidence>
<proteinExistence type="predicted"/>
<name>A0A6T6P3D5_9RHOD</name>
<accession>A0A6T6P3D5</accession>
<reference evidence="1" key="1">
    <citation type="submission" date="2021-01" db="EMBL/GenBank/DDBJ databases">
        <authorList>
            <person name="Corre E."/>
            <person name="Pelletier E."/>
            <person name="Niang G."/>
            <person name="Scheremetjew M."/>
            <person name="Finn R."/>
            <person name="Kale V."/>
            <person name="Holt S."/>
            <person name="Cochrane G."/>
            <person name="Meng A."/>
            <person name="Brown T."/>
            <person name="Cohen L."/>
        </authorList>
    </citation>
    <scope>NUCLEOTIDE SEQUENCE</scope>
    <source>
        <strain evidence="1">UTEX LB 2760</strain>
    </source>
</reference>
<evidence type="ECO:0000313" key="2">
    <source>
        <dbReference type="EMBL" id="CAD8403736.1"/>
    </source>
</evidence>
<sequence length="126" mass="14064">MESSDDDQKKSLRNLIRSSREYVSGGWNRLKSTVEAPIERTREFWNTGSLYLDAEITRLVKVRHQSNPLLSMSIVALLVGLPSIKLAGPGPASRYALISFAATGLLFYPDYVTQQVSELSSESKKE</sequence>
<gene>
    <name evidence="1" type="ORF">RMAR0315_LOCUS13743</name>
    <name evidence="2" type="ORF">RMAR0315_LOCUS13745</name>
</gene>